<evidence type="ECO:0000313" key="2">
    <source>
        <dbReference type="Proteomes" id="UP000265520"/>
    </source>
</evidence>
<organism evidence="1 2">
    <name type="scientific">Trifolium medium</name>
    <dbReference type="NCBI Taxonomy" id="97028"/>
    <lineage>
        <taxon>Eukaryota</taxon>
        <taxon>Viridiplantae</taxon>
        <taxon>Streptophyta</taxon>
        <taxon>Embryophyta</taxon>
        <taxon>Tracheophyta</taxon>
        <taxon>Spermatophyta</taxon>
        <taxon>Magnoliopsida</taxon>
        <taxon>eudicotyledons</taxon>
        <taxon>Gunneridae</taxon>
        <taxon>Pentapetalae</taxon>
        <taxon>rosids</taxon>
        <taxon>fabids</taxon>
        <taxon>Fabales</taxon>
        <taxon>Fabaceae</taxon>
        <taxon>Papilionoideae</taxon>
        <taxon>50 kb inversion clade</taxon>
        <taxon>NPAAA clade</taxon>
        <taxon>Hologalegina</taxon>
        <taxon>IRL clade</taxon>
        <taxon>Trifolieae</taxon>
        <taxon>Trifolium</taxon>
    </lineage>
</organism>
<comment type="caution">
    <text evidence="1">The sequence shown here is derived from an EMBL/GenBank/DDBJ whole genome shotgun (WGS) entry which is preliminary data.</text>
</comment>
<reference evidence="1 2" key="1">
    <citation type="journal article" date="2018" name="Front. Plant Sci.">
        <title>Red Clover (Trifolium pratense) and Zigzag Clover (T. medium) - A Picture of Genomic Similarities and Differences.</title>
        <authorList>
            <person name="Dluhosova J."/>
            <person name="Istvanek J."/>
            <person name="Nedelnik J."/>
            <person name="Repkova J."/>
        </authorList>
    </citation>
    <scope>NUCLEOTIDE SEQUENCE [LARGE SCALE GENOMIC DNA]</scope>
    <source>
        <strain evidence="2">cv. 10/8</strain>
        <tissue evidence="1">Leaf</tissue>
    </source>
</reference>
<keyword evidence="2" id="KW-1185">Reference proteome</keyword>
<proteinExistence type="predicted"/>
<dbReference type="AlphaFoldDB" id="A0A392URL6"/>
<sequence length="58" mass="6632">PGDAARCASWVRKVLEASVSSASRKKVWRVARVIKVQHRMFRVTACCNDPKSSIRYLR</sequence>
<feature type="non-terminal residue" evidence="1">
    <location>
        <position position="1"/>
    </location>
</feature>
<dbReference type="EMBL" id="LXQA010881927">
    <property type="protein sequence ID" value="MCI75397.1"/>
    <property type="molecule type" value="Genomic_DNA"/>
</dbReference>
<dbReference type="Proteomes" id="UP000265520">
    <property type="component" value="Unassembled WGS sequence"/>
</dbReference>
<accession>A0A392URL6</accession>
<name>A0A392URL6_9FABA</name>
<evidence type="ECO:0000313" key="1">
    <source>
        <dbReference type="EMBL" id="MCI75397.1"/>
    </source>
</evidence>
<protein>
    <submittedName>
        <fullName evidence="1">Uncharacterized protein</fullName>
    </submittedName>
</protein>